<dbReference type="InterPro" id="IPR014729">
    <property type="entry name" value="Rossmann-like_a/b/a_fold"/>
</dbReference>
<evidence type="ECO:0000313" key="8">
    <source>
        <dbReference type="EMBL" id="QDT38081.1"/>
    </source>
</evidence>
<keyword evidence="9" id="KW-1185">Reference proteome</keyword>
<comment type="domain">
    <text evidence="6">The N-terminal region contains the highly conserved SGGXDS motif, predicted to be a P-loop motif involved in ATP binding.</text>
</comment>
<accession>A0A517R2J7</accession>
<dbReference type="Pfam" id="PF01171">
    <property type="entry name" value="ATP_bind_3"/>
    <property type="match status" value="1"/>
</dbReference>
<feature type="binding site" evidence="6">
    <location>
        <begin position="24"/>
        <end position="29"/>
    </location>
    <ligand>
        <name>ATP</name>
        <dbReference type="ChEBI" id="CHEBI:30616"/>
    </ligand>
</feature>
<dbReference type="PANTHER" id="PTHR43033">
    <property type="entry name" value="TRNA(ILE)-LYSIDINE SYNTHASE-RELATED"/>
    <property type="match status" value="1"/>
</dbReference>
<dbReference type="AlphaFoldDB" id="A0A517R2J7"/>
<comment type="subcellular location">
    <subcellularLocation>
        <location evidence="6">Cytoplasm</location>
    </subcellularLocation>
</comment>
<dbReference type="InterPro" id="IPR011063">
    <property type="entry name" value="TilS/TtcA_N"/>
</dbReference>
<dbReference type="GO" id="GO:0006400">
    <property type="term" value="P:tRNA modification"/>
    <property type="evidence" value="ECO:0007669"/>
    <property type="project" value="UniProtKB-UniRule"/>
</dbReference>
<feature type="domain" description="tRNA(Ile)-lysidine/2-thiocytidine synthase N-terminal" evidence="7">
    <location>
        <begin position="18"/>
        <end position="204"/>
    </location>
</feature>
<evidence type="ECO:0000256" key="4">
    <source>
        <dbReference type="ARBA" id="ARBA00022840"/>
    </source>
</evidence>
<dbReference type="GO" id="GO:0032267">
    <property type="term" value="F:tRNA(Ile)-lysidine synthase activity"/>
    <property type="evidence" value="ECO:0007669"/>
    <property type="project" value="UniProtKB-EC"/>
</dbReference>
<dbReference type="SUPFAM" id="SSF52402">
    <property type="entry name" value="Adenine nucleotide alpha hydrolases-like"/>
    <property type="match status" value="1"/>
</dbReference>
<evidence type="ECO:0000256" key="2">
    <source>
        <dbReference type="ARBA" id="ARBA00022694"/>
    </source>
</evidence>
<name>A0A517R2J7_9PLAN</name>
<dbReference type="InterPro" id="IPR012094">
    <property type="entry name" value="tRNA_Ile_lys_synt"/>
</dbReference>
<reference evidence="8 9" key="1">
    <citation type="submission" date="2019-02" db="EMBL/GenBank/DDBJ databases">
        <title>Deep-cultivation of Planctomycetes and their phenomic and genomic characterization uncovers novel biology.</title>
        <authorList>
            <person name="Wiegand S."/>
            <person name="Jogler M."/>
            <person name="Boedeker C."/>
            <person name="Pinto D."/>
            <person name="Vollmers J."/>
            <person name="Rivas-Marin E."/>
            <person name="Kohn T."/>
            <person name="Peeters S.H."/>
            <person name="Heuer A."/>
            <person name="Rast P."/>
            <person name="Oberbeckmann S."/>
            <person name="Bunk B."/>
            <person name="Jeske O."/>
            <person name="Meyerdierks A."/>
            <person name="Storesund J.E."/>
            <person name="Kallscheuer N."/>
            <person name="Luecker S."/>
            <person name="Lage O.M."/>
            <person name="Pohl T."/>
            <person name="Merkel B.J."/>
            <person name="Hornburger P."/>
            <person name="Mueller R.-W."/>
            <person name="Bruemmer F."/>
            <person name="Labrenz M."/>
            <person name="Spormann A.M."/>
            <person name="Op den Camp H."/>
            <person name="Overmann J."/>
            <person name="Amann R."/>
            <person name="Jetten M.S.M."/>
            <person name="Mascher T."/>
            <person name="Medema M.H."/>
            <person name="Devos D.P."/>
            <person name="Kaster A.-K."/>
            <person name="Ovreas L."/>
            <person name="Rohde M."/>
            <person name="Galperin M.Y."/>
            <person name="Jogler C."/>
        </authorList>
    </citation>
    <scope>NUCLEOTIDE SEQUENCE [LARGE SCALE GENOMIC DNA]</scope>
    <source>
        <strain evidence="8 9">Pan189</strain>
    </source>
</reference>
<evidence type="ECO:0000313" key="9">
    <source>
        <dbReference type="Proteomes" id="UP000317318"/>
    </source>
</evidence>
<keyword evidence="6" id="KW-0963">Cytoplasm</keyword>
<dbReference type="EC" id="6.3.4.19" evidence="6"/>
<evidence type="ECO:0000259" key="7">
    <source>
        <dbReference type="Pfam" id="PF01171"/>
    </source>
</evidence>
<dbReference type="KEGG" id="svp:Pan189_24660"/>
<comment type="catalytic activity">
    <reaction evidence="5 6">
        <text>cytidine(34) in tRNA(Ile2) + L-lysine + ATP = lysidine(34) in tRNA(Ile2) + AMP + diphosphate + H(+)</text>
        <dbReference type="Rhea" id="RHEA:43744"/>
        <dbReference type="Rhea" id="RHEA-COMP:10625"/>
        <dbReference type="Rhea" id="RHEA-COMP:10670"/>
        <dbReference type="ChEBI" id="CHEBI:15378"/>
        <dbReference type="ChEBI" id="CHEBI:30616"/>
        <dbReference type="ChEBI" id="CHEBI:32551"/>
        <dbReference type="ChEBI" id="CHEBI:33019"/>
        <dbReference type="ChEBI" id="CHEBI:82748"/>
        <dbReference type="ChEBI" id="CHEBI:83665"/>
        <dbReference type="ChEBI" id="CHEBI:456215"/>
        <dbReference type="EC" id="6.3.4.19"/>
    </reaction>
</comment>
<dbReference type="Proteomes" id="UP000317318">
    <property type="component" value="Chromosome"/>
</dbReference>
<keyword evidence="4 6" id="KW-0067">ATP-binding</keyword>
<dbReference type="PANTHER" id="PTHR43033:SF1">
    <property type="entry name" value="TRNA(ILE)-LYSIDINE SYNTHASE-RELATED"/>
    <property type="match status" value="1"/>
</dbReference>
<comment type="function">
    <text evidence="6">Ligates lysine onto the cytidine present at position 34 of the AUA codon-specific tRNA(Ile) that contains the anticodon CAU, in an ATP-dependent manner. Cytidine is converted to lysidine, thus changing the amino acid specificity of the tRNA from methionine to isoleucine.</text>
</comment>
<gene>
    <name evidence="6 8" type="primary">tilS</name>
    <name evidence="8" type="ORF">Pan189_24660</name>
</gene>
<evidence type="ECO:0000256" key="3">
    <source>
        <dbReference type="ARBA" id="ARBA00022741"/>
    </source>
</evidence>
<protein>
    <recommendedName>
        <fullName evidence="6">tRNA(Ile)-lysidine synthase</fullName>
        <ecNumber evidence="6">6.3.4.19</ecNumber>
    </recommendedName>
    <alternativeName>
        <fullName evidence="6">tRNA(Ile)-2-lysyl-cytidine synthase</fullName>
    </alternativeName>
    <alternativeName>
        <fullName evidence="6">tRNA(Ile)-lysidine synthetase</fullName>
    </alternativeName>
</protein>
<dbReference type="Gene3D" id="3.40.50.620">
    <property type="entry name" value="HUPs"/>
    <property type="match status" value="1"/>
</dbReference>
<proteinExistence type="inferred from homology"/>
<evidence type="ECO:0000256" key="6">
    <source>
        <dbReference type="HAMAP-Rule" id="MF_01161"/>
    </source>
</evidence>
<dbReference type="GO" id="GO:0005737">
    <property type="term" value="C:cytoplasm"/>
    <property type="evidence" value="ECO:0007669"/>
    <property type="project" value="UniProtKB-SubCell"/>
</dbReference>
<evidence type="ECO:0000256" key="1">
    <source>
        <dbReference type="ARBA" id="ARBA00022598"/>
    </source>
</evidence>
<organism evidence="8 9">
    <name type="scientific">Stratiformator vulcanicus</name>
    <dbReference type="NCBI Taxonomy" id="2527980"/>
    <lineage>
        <taxon>Bacteria</taxon>
        <taxon>Pseudomonadati</taxon>
        <taxon>Planctomycetota</taxon>
        <taxon>Planctomycetia</taxon>
        <taxon>Planctomycetales</taxon>
        <taxon>Planctomycetaceae</taxon>
        <taxon>Stratiformator</taxon>
    </lineage>
</organism>
<dbReference type="CDD" id="cd01992">
    <property type="entry name" value="TilS_N"/>
    <property type="match status" value="1"/>
</dbReference>
<evidence type="ECO:0000256" key="5">
    <source>
        <dbReference type="ARBA" id="ARBA00048539"/>
    </source>
</evidence>
<comment type="similarity">
    <text evidence="6">Belongs to the tRNA(Ile)-lysidine synthase family.</text>
</comment>
<dbReference type="NCBIfam" id="TIGR02432">
    <property type="entry name" value="lysidine_TilS_N"/>
    <property type="match status" value="1"/>
</dbReference>
<dbReference type="GO" id="GO:0005524">
    <property type="term" value="F:ATP binding"/>
    <property type="evidence" value="ECO:0007669"/>
    <property type="project" value="UniProtKB-UniRule"/>
</dbReference>
<keyword evidence="3 6" id="KW-0547">Nucleotide-binding</keyword>
<dbReference type="HAMAP" id="MF_01161">
    <property type="entry name" value="tRNA_Ile_lys_synt"/>
    <property type="match status" value="1"/>
</dbReference>
<sequence length="333" mass="37045">MIDTVRRCLARFELSPRQLLVAVSGGPDSIALLRALAEIAATSHGGAPTAAHVDHRLRSESSEDAAWVADECRRLGIACHIRTADVPQAMASEAGSLEESARRLRYENLTALADELDLPTVATAHTRNDQVETILHHIVRGTGLEGLGGMPEMRPLNEKIQLLRPMLDVSKAEVLRYLESCEQQFLVDSTNRDERFTRNRLRHQLIPLLTQQYNPAIEESLLRLGQTASEAQAALRSIAIEKSRTALIMREADRLVVATGPIASLPRHLIREVWVVLWNESNWPRAGMGKAEWEALADVTVGNRTAVSLPDLVEARRHVDRVIAIRRIRSSNE</sequence>
<keyword evidence="1 6" id="KW-0436">Ligase</keyword>
<dbReference type="OrthoDB" id="9807403at2"/>
<keyword evidence="2 6" id="KW-0819">tRNA processing</keyword>
<dbReference type="EMBL" id="CP036268">
    <property type="protein sequence ID" value="QDT38081.1"/>
    <property type="molecule type" value="Genomic_DNA"/>
</dbReference>
<dbReference type="InterPro" id="IPR012795">
    <property type="entry name" value="tRNA_Ile_lys_synt_N"/>
</dbReference>
<dbReference type="RefSeq" id="WP_145364135.1">
    <property type="nucleotide sequence ID" value="NZ_CP036268.1"/>
</dbReference>